<protein>
    <submittedName>
        <fullName evidence="1">Uncharacterized protein</fullName>
    </submittedName>
</protein>
<sequence length="90" mass="9645">MALIADELRGLMSLMTLGAGDRAKVRVVVIDIAAGCLLSKLFIASAMTLEAVLRRDVFGAGRSRIVTGLAFHPLRYMAVSEKVLIGRENG</sequence>
<keyword evidence="2" id="KW-1185">Reference proteome</keyword>
<comment type="caution">
    <text evidence="1">The sequence shown here is derived from an EMBL/GenBank/DDBJ whole genome shotgun (WGS) entry which is preliminary data.</text>
</comment>
<accession>A0A401LJ97</accession>
<accession>A0A388SDT5</accession>
<evidence type="ECO:0000313" key="2">
    <source>
        <dbReference type="Proteomes" id="UP000266091"/>
    </source>
</evidence>
<evidence type="ECO:0000313" key="1">
    <source>
        <dbReference type="EMBL" id="GBO93611.1"/>
    </source>
</evidence>
<name>A0A388SDT5_9BURK</name>
<dbReference type="Proteomes" id="UP000266091">
    <property type="component" value="Unassembled WGS sequence"/>
</dbReference>
<dbReference type="EMBL" id="BGZJ01000001">
    <property type="protein sequence ID" value="GBO93611.1"/>
    <property type="molecule type" value="Genomic_DNA"/>
</dbReference>
<gene>
    <name evidence="1" type="ORF">MESMUL_09650</name>
</gene>
<dbReference type="AlphaFoldDB" id="A0A388SDT5"/>
<reference evidence="1 2" key="1">
    <citation type="journal article" date="2018" name="Int. J. Syst. Evol. Microbiol.">
        <title>Mesosutterella multiformis gen. nov., sp. nov., a member of the family Sutterellaceae and Sutterella megalosphaeroides sp. nov., isolated from human faeces.</title>
        <authorList>
            <person name="Sakamoto M."/>
            <person name="Ikeyama N."/>
            <person name="Kunihiro T."/>
            <person name="Iino T."/>
            <person name="Yuki M."/>
            <person name="Ohkuma M."/>
        </authorList>
    </citation>
    <scope>NUCLEOTIDE SEQUENCE [LARGE SCALE GENOMIC DNA]</scope>
    <source>
        <strain evidence="1 2">4NBBH2</strain>
    </source>
</reference>
<organism evidence="1 2">
    <name type="scientific">Mesosutterella multiformis</name>
    <dbReference type="NCBI Taxonomy" id="2259133"/>
    <lineage>
        <taxon>Bacteria</taxon>
        <taxon>Pseudomonadati</taxon>
        <taxon>Pseudomonadota</taxon>
        <taxon>Betaproteobacteria</taxon>
        <taxon>Burkholderiales</taxon>
        <taxon>Sutterellaceae</taxon>
        <taxon>Mesosutterella</taxon>
    </lineage>
</organism>
<proteinExistence type="predicted"/>